<proteinExistence type="predicted"/>
<feature type="non-terminal residue" evidence="1">
    <location>
        <position position="36"/>
    </location>
</feature>
<dbReference type="EMBL" id="GBEZ01009587">
    <property type="protein sequence ID" value="JAC76010.1"/>
    <property type="molecule type" value="Transcribed_RNA"/>
</dbReference>
<organism evidence="1">
    <name type="scientific">Tetraselmis sp. GSL018</name>
    <dbReference type="NCBI Taxonomy" id="582737"/>
    <lineage>
        <taxon>Eukaryota</taxon>
        <taxon>Viridiplantae</taxon>
        <taxon>Chlorophyta</taxon>
        <taxon>core chlorophytes</taxon>
        <taxon>Chlorodendrophyceae</taxon>
        <taxon>Chlorodendrales</taxon>
        <taxon>Chlorodendraceae</taxon>
        <taxon>Tetraselmis</taxon>
    </lineage>
</organism>
<reference evidence="1" key="1">
    <citation type="submission" date="2014-05" db="EMBL/GenBank/DDBJ databases">
        <title>The transcriptome of the halophilic microalga Tetraselmis sp. GSL018 isolated from the Great Salt Lake, Utah.</title>
        <authorList>
            <person name="Jinkerson R.E."/>
            <person name="D'Adamo S."/>
            <person name="Posewitz M.C."/>
        </authorList>
    </citation>
    <scope>NUCLEOTIDE SEQUENCE</scope>
    <source>
        <strain evidence="1">GSL018</strain>
    </source>
</reference>
<gene>
    <name evidence="1" type="ORF">TSPGSL018_21445</name>
</gene>
<evidence type="ECO:0000313" key="1">
    <source>
        <dbReference type="EMBL" id="JAC76010.1"/>
    </source>
</evidence>
<protein>
    <submittedName>
        <fullName evidence="1">Uncharacterized protein</fullName>
    </submittedName>
</protein>
<dbReference type="AlphaFoldDB" id="A0A061RZB3"/>
<name>A0A061RZB3_9CHLO</name>
<accession>A0A061RZB3</accession>
<sequence>MAAPGMRAKVLVGEGRKPSACSWALSSAAHGNAALI</sequence>